<sequence length="234" mass="25926">MVMNKLSQLSGYSINEMENQEMMSVLVEEEKPMKPLSTAITSSSSSSPSSNSYAIWANLKPFAYGGAAGMLQYSLACFSHLLRLELLAKVNKSLPPSLAYYNAWLKVEAGNNRMPLTLYQEACCGLSSGAIAASIGVPWLLAHGRVKAGGNRISILQDLYRKCADEGALAPWKGGRHHANYTILINVGMLTPYNRSFNYFRESLGLSEDESTVGNVLFYPPHYSCCRRRFFLSW</sequence>
<comment type="subcellular location">
    <subcellularLocation>
        <location evidence="1">Membrane</location>
    </subcellularLocation>
</comment>
<reference evidence="4 5" key="1">
    <citation type="journal article" date="2019" name="Genome Biol. Evol.">
        <title>The Rhododendron genome and chromosomal organization provide insight into shared whole-genome duplications across the heath family (Ericaceae).</title>
        <authorList>
            <person name="Soza V.L."/>
            <person name="Lindsley D."/>
            <person name="Waalkes A."/>
            <person name="Ramage E."/>
            <person name="Patwardhan R.P."/>
            <person name="Burton J.N."/>
            <person name="Adey A."/>
            <person name="Kumar A."/>
            <person name="Qiu R."/>
            <person name="Shendure J."/>
            <person name="Hall B."/>
        </authorList>
    </citation>
    <scope>NUCLEOTIDE SEQUENCE [LARGE SCALE GENOMIC DNA]</scope>
    <source>
        <strain evidence="4">RSF 1966-606</strain>
    </source>
</reference>
<proteinExistence type="predicted"/>
<dbReference type="GO" id="GO:0016020">
    <property type="term" value="C:membrane"/>
    <property type="evidence" value="ECO:0007669"/>
    <property type="project" value="UniProtKB-SubCell"/>
</dbReference>
<keyword evidence="2" id="KW-0812">Transmembrane</keyword>
<accession>A0A6A4M6G1</accession>
<evidence type="ECO:0000313" key="4">
    <source>
        <dbReference type="EMBL" id="KAE9462337.1"/>
    </source>
</evidence>
<feature type="non-terminal residue" evidence="4">
    <location>
        <position position="1"/>
    </location>
</feature>
<evidence type="ECO:0000256" key="2">
    <source>
        <dbReference type="ARBA" id="ARBA00022692"/>
    </source>
</evidence>
<evidence type="ECO:0000256" key="3">
    <source>
        <dbReference type="ARBA" id="ARBA00023136"/>
    </source>
</evidence>
<dbReference type="OrthoDB" id="1643915at2759"/>
<dbReference type="AlphaFoldDB" id="A0A6A4M6G1"/>
<evidence type="ECO:0000256" key="1">
    <source>
        <dbReference type="ARBA" id="ARBA00004370"/>
    </source>
</evidence>
<keyword evidence="5" id="KW-1185">Reference proteome</keyword>
<gene>
    <name evidence="4" type="ORF">C3L33_05753</name>
</gene>
<dbReference type="InterPro" id="IPR023395">
    <property type="entry name" value="MCP_dom_sf"/>
</dbReference>
<protein>
    <submittedName>
        <fullName evidence="4">Uncharacterized protein</fullName>
    </submittedName>
</protein>
<comment type="caution">
    <text evidence="4">The sequence shown here is derived from an EMBL/GenBank/DDBJ whole genome shotgun (WGS) entry which is preliminary data.</text>
</comment>
<organism evidence="4 5">
    <name type="scientific">Rhododendron williamsianum</name>
    <dbReference type="NCBI Taxonomy" id="262921"/>
    <lineage>
        <taxon>Eukaryota</taxon>
        <taxon>Viridiplantae</taxon>
        <taxon>Streptophyta</taxon>
        <taxon>Embryophyta</taxon>
        <taxon>Tracheophyta</taxon>
        <taxon>Spermatophyta</taxon>
        <taxon>Magnoliopsida</taxon>
        <taxon>eudicotyledons</taxon>
        <taxon>Gunneridae</taxon>
        <taxon>Pentapetalae</taxon>
        <taxon>asterids</taxon>
        <taxon>Ericales</taxon>
        <taxon>Ericaceae</taxon>
        <taxon>Ericoideae</taxon>
        <taxon>Rhodoreae</taxon>
        <taxon>Rhododendron</taxon>
    </lineage>
</organism>
<evidence type="ECO:0000313" key="5">
    <source>
        <dbReference type="Proteomes" id="UP000428333"/>
    </source>
</evidence>
<keyword evidence="3" id="KW-0472">Membrane</keyword>
<name>A0A6A4M6G1_9ERIC</name>
<dbReference type="Proteomes" id="UP000428333">
    <property type="component" value="Linkage Group LG04"/>
</dbReference>
<dbReference type="SUPFAM" id="SSF103506">
    <property type="entry name" value="Mitochondrial carrier"/>
    <property type="match status" value="1"/>
</dbReference>
<dbReference type="EMBL" id="QEFC01000901">
    <property type="protein sequence ID" value="KAE9462337.1"/>
    <property type="molecule type" value="Genomic_DNA"/>
</dbReference>